<keyword evidence="7 9" id="KW-1133">Transmembrane helix</keyword>
<dbReference type="PANTHER" id="PTHR24221:SF276">
    <property type="entry name" value="ABC TRANSPORTER, ATP-BINDING_PERMEASE PROTEIN"/>
    <property type="match status" value="1"/>
</dbReference>
<dbReference type="Gene3D" id="1.20.1560.10">
    <property type="entry name" value="ABC transporter type 1, transmembrane domain"/>
    <property type="match status" value="1"/>
</dbReference>
<evidence type="ECO:0000256" key="3">
    <source>
        <dbReference type="ARBA" id="ARBA00022475"/>
    </source>
</evidence>
<reference evidence="12" key="2">
    <citation type="journal article" date="2021" name="PeerJ">
        <title>Extensive microbial diversity within the chicken gut microbiome revealed by metagenomics and culture.</title>
        <authorList>
            <person name="Gilroy R."/>
            <person name="Ravi A."/>
            <person name="Getino M."/>
            <person name="Pursley I."/>
            <person name="Horton D.L."/>
            <person name="Alikhan N.F."/>
            <person name="Baker D."/>
            <person name="Gharbi K."/>
            <person name="Hall N."/>
            <person name="Watson M."/>
            <person name="Adriaenssens E.M."/>
            <person name="Foster-Nyarko E."/>
            <person name="Jarju S."/>
            <person name="Secka A."/>
            <person name="Antonio M."/>
            <person name="Oren A."/>
            <person name="Chaudhuri R.R."/>
            <person name="La Ragione R."/>
            <person name="Hildebrand F."/>
            <person name="Pallen M.J."/>
        </authorList>
    </citation>
    <scope>NUCLEOTIDE SEQUENCE</scope>
    <source>
        <strain evidence="12">ChiW16-3235</strain>
    </source>
</reference>
<evidence type="ECO:0000256" key="9">
    <source>
        <dbReference type="SAM" id="Phobius"/>
    </source>
</evidence>
<feature type="transmembrane region" description="Helical" evidence="9">
    <location>
        <begin position="113"/>
        <end position="131"/>
    </location>
</feature>
<keyword evidence="3" id="KW-1003">Cell membrane</keyword>
<dbReference type="CDD" id="cd18548">
    <property type="entry name" value="ABC_6TM_Tm287_like"/>
    <property type="match status" value="1"/>
</dbReference>
<keyword evidence="5" id="KW-0547">Nucleotide-binding</keyword>
<dbReference type="InterPro" id="IPR017871">
    <property type="entry name" value="ABC_transporter-like_CS"/>
</dbReference>
<dbReference type="PROSITE" id="PS00211">
    <property type="entry name" value="ABC_TRANSPORTER_1"/>
    <property type="match status" value="1"/>
</dbReference>
<gene>
    <name evidence="12" type="ORF">IAB94_05660</name>
</gene>
<proteinExistence type="predicted"/>
<dbReference type="PROSITE" id="PS50893">
    <property type="entry name" value="ABC_TRANSPORTER_2"/>
    <property type="match status" value="1"/>
</dbReference>
<dbReference type="GO" id="GO:0016887">
    <property type="term" value="F:ATP hydrolysis activity"/>
    <property type="evidence" value="ECO:0007669"/>
    <property type="project" value="InterPro"/>
</dbReference>
<dbReference type="GO" id="GO:0005524">
    <property type="term" value="F:ATP binding"/>
    <property type="evidence" value="ECO:0007669"/>
    <property type="project" value="UniProtKB-KW"/>
</dbReference>
<evidence type="ECO:0000256" key="2">
    <source>
        <dbReference type="ARBA" id="ARBA00022448"/>
    </source>
</evidence>
<dbReference type="InterPro" id="IPR039421">
    <property type="entry name" value="Type_1_exporter"/>
</dbReference>
<evidence type="ECO:0000256" key="4">
    <source>
        <dbReference type="ARBA" id="ARBA00022692"/>
    </source>
</evidence>
<evidence type="ECO:0000256" key="8">
    <source>
        <dbReference type="ARBA" id="ARBA00023136"/>
    </source>
</evidence>
<protein>
    <submittedName>
        <fullName evidence="12">ABC transporter ATP-binding protein</fullName>
    </submittedName>
</protein>
<evidence type="ECO:0000256" key="1">
    <source>
        <dbReference type="ARBA" id="ARBA00004651"/>
    </source>
</evidence>
<dbReference type="SMART" id="SM00382">
    <property type="entry name" value="AAA"/>
    <property type="match status" value="1"/>
</dbReference>
<dbReference type="InterPro" id="IPR036640">
    <property type="entry name" value="ABC1_TM_sf"/>
</dbReference>
<keyword evidence="2" id="KW-0813">Transport</keyword>
<feature type="transmembrane region" description="Helical" evidence="9">
    <location>
        <begin position="248"/>
        <end position="272"/>
    </location>
</feature>
<organism evidence="12 13">
    <name type="scientific">Candidatus Coproplasma avicola</name>
    <dbReference type="NCBI Taxonomy" id="2840744"/>
    <lineage>
        <taxon>Bacteria</taxon>
        <taxon>Bacillati</taxon>
        <taxon>Bacillota</taxon>
        <taxon>Clostridia</taxon>
        <taxon>Eubacteriales</taxon>
        <taxon>Candidatus Coproplasma</taxon>
    </lineage>
</organism>
<dbReference type="Proteomes" id="UP000823913">
    <property type="component" value="Unassembled WGS sequence"/>
</dbReference>
<feature type="domain" description="ABC transmembrane type-1" evidence="11">
    <location>
        <begin position="1"/>
        <end position="274"/>
    </location>
</feature>
<keyword evidence="8 9" id="KW-0472">Membrane</keyword>
<dbReference type="SUPFAM" id="SSF52540">
    <property type="entry name" value="P-loop containing nucleoside triphosphate hydrolases"/>
    <property type="match status" value="1"/>
</dbReference>
<reference evidence="12" key="1">
    <citation type="submission" date="2020-10" db="EMBL/GenBank/DDBJ databases">
        <authorList>
            <person name="Gilroy R."/>
        </authorList>
    </citation>
    <scope>NUCLEOTIDE SEQUENCE</scope>
    <source>
        <strain evidence="12">ChiW16-3235</strain>
    </source>
</reference>
<sequence length="545" mass="59098">MKFVGSIAELFLPLLLDYIIDDIVPLKDISMVLWLGLLMLVCSLAAMFGNIFANRLSVSAAAKMTHDLRYDLFKKISYLKSGQVDEVTVPSLVSRLTSDSYYVNQMVARTLRLGVRAPILLIGGMLMTFIVDVWLALVLLACVPFVIVAVVIITKKSIPYYAKKQACSDDMVRAMQENISGVRIIKALSAGEREKRKFGGVSDRLGNTDFSAKKVMSLTNPLATLILNLGLVVVIIVGALMSDGAGSVLAVLTYFTMILNGMLGLSKIFVVLSQGIASADRIEQVLEMDERQFVGQYPAGNADYMVEFKDVNFSYNGGENNLENINFTLRKGGTLGIIGATGSGKSTIVNLLMRFYDVSSGAVYVGGDDVRSVPVETLRSRFGVAFQNDFLMADSVRANIDYGRNLPEADILSAADSAQAGAFISELDGGLNYDLAQKAANLSGGQKQRLTIARALAGKPEILILDDSSSALDYETDAALRRALAGNYPSTTKIIIAQRVSSVRSADAILVLDDGRQIGLGTHEQLLRTCEEYALIYKAQMGENF</sequence>
<dbReference type="InterPro" id="IPR027417">
    <property type="entry name" value="P-loop_NTPase"/>
</dbReference>
<keyword evidence="6 12" id="KW-0067">ATP-binding</keyword>
<evidence type="ECO:0000256" key="7">
    <source>
        <dbReference type="ARBA" id="ARBA00022989"/>
    </source>
</evidence>
<dbReference type="AlphaFoldDB" id="A0A9D1E6Q2"/>
<accession>A0A9D1E6Q2</accession>
<evidence type="ECO:0000256" key="6">
    <source>
        <dbReference type="ARBA" id="ARBA00022840"/>
    </source>
</evidence>
<dbReference type="InterPro" id="IPR011527">
    <property type="entry name" value="ABC1_TM_dom"/>
</dbReference>
<dbReference type="InterPro" id="IPR003439">
    <property type="entry name" value="ABC_transporter-like_ATP-bd"/>
</dbReference>
<dbReference type="SUPFAM" id="SSF90123">
    <property type="entry name" value="ABC transporter transmembrane region"/>
    <property type="match status" value="1"/>
</dbReference>
<dbReference type="Pfam" id="PF00005">
    <property type="entry name" value="ABC_tran"/>
    <property type="match status" value="1"/>
</dbReference>
<name>A0A9D1E6Q2_9FIRM</name>
<evidence type="ECO:0000256" key="5">
    <source>
        <dbReference type="ARBA" id="ARBA00022741"/>
    </source>
</evidence>
<evidence type="ECO:0000259" key="11">
    <source>
        <dbReference type="PROSITE" id="PS50929"/>
    </source>
</evidence>
<dbReference type="FunFam" id="3.40.50.300:FF:000221">
    <property type="entry name" value="Multidrug ABC transporter ATP-binding protein"/>
    <property type="match status" value="1"/>
</dbReference>
<evidence type="ECO:0000259" key="10">
    <source>
        <dbReference type="PROSITE" id="PS50893"/>
    </source>
</evidence>
<dbReference type="GO" id="GO:0140359">
    <property type="term" value="F:ABC-type transporter activity"/>
    <property type="evidence" value="ECO:0007669"/>
    <property type="project" value="InterPro"/>
</dbReference>
<dbReference type="InterPro" id="IPR003593">
    <property type="entry name" value="AAA+_ATPase"/>
</dbReference>
<dbReference type="Gene3D" id="3.40.50.300">
    <property type="entry name" value="P-loop containing nucleotide triphosphate hydrolases"/>
    <property type="match status" value="1"/>
</dbReference>
<evidence type="ECO:0000313" key="13">
    <source>
        <dbReference type="Proteomes" id="UP000823913"/>
    </source>
</evidence>
<feature type="domain" description="ABC transporter" evidence="10">
    <location>
        <begin position="306"/>
        <end position="539"/>
    </location>
</feature>
<feature type="transmembrane region" description="Helical" evidence="9">
    <location>
        <begin position="31"/>
        <end position="53"/>
    </location>
</feature>
<dbReference type="PROSITE" id="PS50929">
    <property type="entry name" value="ABC_TM1F"/>
    <property type="match status" value="1"/>
</dbReference>
<feature type="transmembrane region" description="Helical" evidence="9">
    <location>
        <begin position="222"/>
        <end position="242"/>
    </location>
</feature>
<dbReference type="EMBL" id="DVHK01000114">
    <property type="protein sequence ID" value="HIR67513.1"/>
    <property type="molecule type" value="Genomic_DNA"/>
</dbReference>
<dbReference type="PANTHER" id="PTHR24221">
    <property type="entry name" value="ATP-BINDING CASSETTE SUB-FAMILY B"/>
    <property type="match status" value="1"/>
</dbReference>
<feature type="transmembrane region" description="Helical" evidence="9">
    <location>
        <begin position="137"/>
        <end position="154"/>
    </location>
</feature>
<keyword evidence="4 9" id="KW-0812">Transmembrane</keyword>
<evidence type="ECO:0000313" key="12">
    <source>
        <dbReference type="EMBL" id="HIR67513.1"/>
    </source>
</evidence>
<comment type="caution">
    <text evidence="12">The sequence shown here is derived from an EMBL/GenBank/DDBJ whole genome shotgun (WGS) entry which is preliminary data.</text>
</comment>
<dbReference type="GO" id="GO:0005886">
    <property type="term" value="C:plasma membrane"/>
    <property type="evidence" value="ECO:0007669"/>
    <property type="project" value="UniProtKB-SubCell"/>
</dbReference>
<comment type="subcellular location">
    <subcellularLocation>
        <location evidence="1">Cell membrane</location>
        <topology evidence="1">Multi-pass membrane protein</topology>
    </subcellularLocation>
</comment>
<dbReference type="Pfam" id="PF00664">
    <property type="entry name" value="ABC_membrane"/>
    <property type="match status" value="1"/>
</dbReference>